<accession>A0A379DDH2</accession>
<evidence type="ECO:0000313" key="3">
    <source>
        <dbReference type="EMBL" id="SUB75323.1"/>
    </source>
</evidence>
<keyword evidence="2" id="KW-1133">Transmembrane helix</keyword>
<dbReference type="AlphaFoldDB" id="A0A379DDH2"/>
<evidence type="ECO:0000313" key="4">
    <source>
        <dbReference type="Proteomes" id="UP000254777"/>
    </source>
</evidence>
<reference evidence="3 4" key="1">
    <citation type="submission" date="2018-06" db="EMBL/GenBank/DDBJ databases">
        <authorList>
            <consortium name="Pathogen Informatics"/>
            <person name="Doyle S."/>
        </authorList>
    </citation>
    <scope>NUCLEOTIDE SEQUENCE [LARGE SCALE GENOMIC DNA]</scope>
    <source>
        <strain evidence="3 4">NCTC11088</strain>
    </source>
</reference>
<gene>
    <name evidence="3" type="ORF">NCTC11088_01112</name>
</gene>
<sequence length="88" mass="10261">MERNNSKLDYILKFDVIIAALIIASAILFGTYKISMSIRITNHNIQPTINVQSNALDNYIRELKELEKDKSFYDELKNKKFFENSNSN</sequence>
<dbReference type="EMBL" id="UGTH01000001">
    <property type="protein sequence ID" value="SUB75323.1"/>
    <property type="molecule type" value="Genomic_DNA"/>
</dbReference>
<protein>
    <submittedName>
        <fullName evidence="3">Uncharacterized protein</fullName>
    </submittedName>
</protein>
<feature type="coiled-coil region" evidence="1">
    <location>
        <begin position="49"/>
        <end position="76"/>
    </location>
</feature>
<keyword evidence="2" id="KW-0812">Transmembrane</keyword>
<proteinExistence type="predicted"/>
<dbReference type="RefSeq" id="WP_115312086.1">
    <property type="nucleotide sequence ID" value="NZ_UGTH01000001.1"/>
</dbReference>
<evidence type="ECO:0000256" key="1">
    <source>
        <dbReference type="SAM" id="Coils"/>
    </source>
</evidence>
<keyword evidence="1" id="KW-0175">Coiled coil</keyword>
<dbReference type="Proteomes" id="UP000254777">
    <property type="component" value="Unassembled WGS sequence"/>
</dbReference>
<name>A0A379DDH2_9FIRM</name>
<organism evidence="3 4">
    <name type="scientific">Peptoniphilus indolicus</name>
    <dbReference type="NCBI Taxonomy" id="33030"/>
    <lineage>
        <taxon>Bacteria</taxon>
        <taxon>Bacillati</taxon>
        <taxon>Bacillota</taxon>
        <taxon>Tissierellia</taxon>
        <taxon>Tissierellales</taxon>
        <taxon>Peptoniphilaceae</taxon>
        <taxon>Peptoniphilus</taxon>
    </lineage>
</organism>
<feature type="transmembrane region" description="Helical" evidence="2">
    <location>
        <begin position="12"/>
        <end position="32"/>
    </location>
</feature>
<keyword evidence="2" id="KW-0472">Membrane</keyword>
<evidence type="ECO:0000256" key="2">
    <source>
        <dbReference type="SAM" id="Phobius"/>
    </source>
</evidence>